<evidence type="ECO:0000313" key="3">
    <source>
        <dbReference type="EMBL" id="KZT26826.1"/>
    </source>
</evidence>
<evidence type="ECO:0000313" key="4">
    <source>
        <dbReference type="Proteomes" id="UP000076761"/>
    </source>
</evidence>
<feature type="compositionally biased region" description="Polar residues" evidence="2">
    <location>
        <begin position="108"/>
        <end position="120"/>
    </location>
</feature>
<feature type="coiled-coil region" evidence="1">
    <location>
        <begin position="24"/>
        <end position="58"/>
    </location>
</feature>
<feature type="region of interest" description="Disordered" evidence="2">
    <location>
        <begin position="159"/>
        <end position="194"/>
    </location>
</feature>
<evidence type="ECO:0008006" key="5">
    <source>
        <dbReference type="Google" id="ProtNLM"/>
    </source>
</evidence>
<dbReference type="Gene3D" id="1.20.5.170">
    <property type="match status" value="1"/>
</dbReference>
<keyword evidence="1" id="KW-0175">Coiled coil</keyword>
<dbReference type="InParanoid" id="A0A165TL11"/>
<dbReference type="Proteomes" id="UP000076761">
    <property type="component" value="Unassembled WGS sequence"/>
</dbReference>
<feature type="compositionally biased region" description="Basic and acidic residues" evidence="2">
    <location>
        <begin position="170"/>
        <end position="189"/>
    </location>
</feature>
<reference evidence="3 4" key="1">
    <citation type="journal article" date="2016" name="Mol. Biol. Evol.">
        <title>Comparative Genomics of Early-Diverging Mushroom-Forming Fungi Provides Insights into the Origins of Lignocellulose Decay Capabilities.</title>
        <authorList>
            <person name="Nagy L.G."/>
            <person name="Riley R."/>
            <person name="Tritt A."/>
            <person name="Adam C."/>
            <person name="Daum C."/>
            <person name="Floudas D."/>
            <person name="Sun H."/>
            <person name="Yadav J.S."/>
            <person name="Pangilinan J."/>
            <person name="Larsson K.H."/>
            <person name="Matsuura K."/>
            <person name="Barry K."/>
            <person name="Labutti K."/>
            <person name="Kuo R."/>
            <person name="Ohm R.A."/>
            <person name="Bhattacharya S.S."/>
            <person name="Shirouzu T."/>
            <person name="Yoshinaga Y."/>
            <person name="Martin F.M."/>
            <person name="Grigoriev I.V."/>
            <person name="Hibbett D.S."/>
        </authorList>
    </citation>
    <scope>NUCLEOTIDE SEQUENCE [LARGE SCALE GENOMIC DNA]</scope>
    <source>
        <strain evidence="3 4">HHB14362 ss-1</strain>
    </source>
</reference>
<proteinExistence type="predicted"/>
<evidence type="ECO:0000256" key="2">
    <source>
        <dbReference type="SAM" id="MobiDB-lite"/>
    </source>
</evidence>
<sequence>MTRGRKKDLTIPPTRALTQQRDYRARKAKYLVDLEERCRKAEEENVHLKKELQVLKAQSGISAAAMRFSPEMVRATTELMQHVADTQASLIHFQQVMIAQPNEPHGNASPSSLTSAISPNSGASLPSAAFQLPPTPPAVSPHTLAREVLASLPHLIIPPAAIPTPDGSSQDEREVGDWREAESSSRRSESPMSECCGGIMDCTGLIESEDEDIAPRRRCHQKTSELRSTSGGSDRTGEAGLSTSRPGCC</sequence>
<dbReference type="OrthoDB" id="3365874at2759"/>
<keyword evidence="4" id="KW-1185">Reference proteome</keyword>
<gene>
    <name evidence="3" type="ORF">NEOLEDRAFT_213711</name>
</gene>
<feature type="region of interest" description="Disordered" evidence="2">
    <location>
        <begin position="208"/>
        <end position="249"/>
    </location>
</feature>
<protein>
    <recommendedName>
        <fullName evidence="5">BZIP domain-containing protein</fullName>
    </recommendedName>
</protein>
<evidence type="ECO:0000256" key="1">
    <source>
        <dbReference type="SAM" id="Coils"/>
    </source>
</evidence>
<name>A0A165TL11_9AGAM</name>
<dbReference type="EMBL" id="KV425565">
    <property type="protein sequence ID" value="KZT26826.1"/>
    <property type="molecule type" value="Genomic_DNA"/>
</dbReference>
<organism evidence="3 4">
    <name type="scientific">Neolentinus lepideus HHB14362 ss-1</name>
    <dbReference type="NCBI Taxonomy" id="1314782"/>
    <lineage>
        <taxon>Eukaryota</taxon>
        <taxon>Fungi</taxon>
        <taxon>Dikarya</taxon>
        <taxon>Basidiomycota</taxon>
        <taxon>Agaricomycotina</taxon>
        <taxon>Agaricomycetes</taxon>
        <taxon>Gloeophyllales</taxon>
        <taxon>Gloeophyllaceae</taxon>
        <taxon>Neolentinus</taxon>
    </lineage>
</organism>
<accession>A0A165TL11</accession>
<dbReference type="AlphaFoldDB" id="A0A165TL11"/>
<feature type="region of interest" description="Disordered" evidence="2">
    <location>
        <begin position="101"/>
        <end position="120"/>
    </location>
</feature>